<accession>A0A1H2LAS7</accession>
<evidence type="ECO:0000256" key="1">
    <source>
        <dbReference type="SAM" id="MobiDB-lite"/>
    </source>
</evidence>
<gene>
    <name evidence="4" type="ORF">SAMN04489737_0239</name>
</gene>
<feature type="signal peptide" evidence="3">
    <location>
        <begin position="1"/>
        <end position="27"/>
    </location>
</feature>
<keyword evidence="5" id="KW-1185">Reference proteome</keyword>
<dbReference type="PROSITE" id="PS51257">
    <property type="entry name" value="PROKAR_LIPOPROTEIN"/>
    <property type="match status" value="1"/>
</dbReference>
<dbReference type="Proteomes" id="UP000214355">
    <property type="component" value="Chromosome I"/>
</dbReference>
<feature type="region of interest" description="Disordered" evidence="1">
    <location>
        <begin position="247"/>
        <end position="322"/>
    </location>
</feature>
<sequence length="322" mass="34508">MRLPRKIATYATIAVLALTLGACHVDAGAGIHEDGTATIAMEFHDQYGLLGQENISSCDDFANQVIAEARKSPEVAQLPAGALDEAIEHLDVAEVPSKDGLGCRISFETPESVIDGNKITETDSTYIIDMREDTSDEIPAEAKMLMDIVDARIIVAMPGKIIKADGATIDGNRAIYESLEPIIKNGIYVEGEKAGNADFSNLFAPVGAASVMPLWAWIAIGVAIIAAIALLVFFLVRKKEPEQVTDFPEYGFTPQYDPNVASPTPMPSEQPTIPTQTTSHTQPSAPATPPAQPIMPMQSHPETAAPQSTPLPHPQDPEDELK</sequence>
<keyword evidence="3" id="KW-0732">Signal</keyword>
<feature type="chain" id="PRO_5038813986" evidence="3">
    <location>
        <begin position="28"/>
        <end position="322"/>
    </location>
</feature>
<dbReference type="GeneID" id="65343997"/>
<keyword evidence="2" id="KW-1133">Transmembrane helix</keyword>
<evidence type="ECO:0000256" key="3">
    <source>
        <dbReference type="SAM" id="SignalP"/>
    </source>
</evidence>
<reference evidence="5" key="1">
    <citation type="submission" date="2016-10" db="EMBL/GenBank/DDBJ databases">
        <authorList>
            <person name="Varghese N."/>
            <person name="Submissions S."/>
        </authorList>
    </citation>
    <scope>NUCLEOTIDE SEQUENCE [LARGE SCALE GENOMIC DNA]</scope>
    <source>
        <strain evidence="5">DSM 10002</strain>
    </source>
</reference>
<dbReference type="AlphaFoldDB" id="A0A1H2LAS7"/>
<dbReference type="OrthoDB" id="3268598at2"/>
<feature type="transmembrane region" description="Helical" evidence="2">
    <location>
        <begin position="214"/>
        <end position="236"/>
    </location>
</feature>
<dbReference type="RefSeq" id="WP_157672845.1">
    <property type="nucleotide sequence ID" value="NZ_JABAPH010000034.1"/>
</dbReference>
<organism evidence="4 5">
    <name type="scientific">Arcanobacterium phocae</name>
    <dbReference type="NCBI Taxonomy" id="131112"/>
    <lineage>
        <taxon>Bacteria</taxon>
        <taxon>Bacillati</taxon>
        <taxon>Actinomycetota</taxon>
        <taxon>Actinomycetes</taxon>
        <taxon>Actinomycetales</taxon>
        <taxon>Actinomycetaceae</taxon>
        <taxon>Arcanobacterium</taxon>
    </lineage>
</organism>
<proteinExistence type="predicted"/>
<keyword evidence="2" id="KW-0812">Transmembrane</keyword>
<protein>
    <submittedName>
        <fullName evidence="4">Uncharacterized protein</fullName>
    </submittedName>
</protein>
<dbReference type="EMBL" id="LT629804">
    <property type="protein sequence ID" value="SDU77924.1"/>
    <property type="molecule type" value="Genomic_DNA"/>
</dbReference>
<dbReference type="STRING" id="131112.SAMN04489737_0239"/>
<keyword evidence="2" id="KW-0472">Membrane</keyword>
<evidence type="ECO:0000313" key="5">
    <source>
        <dbReference type="Proteomes" id="UP000214355"/>
    </source>
</evidence>
<evidence type="ECO:0000256" key="2">
    <source>
        <dbReference type="SAM" id="Phobius"/>
    </source>
</evidence>
<evidence type="ECO:0000313" key="4">
    <source>
        <dbReference type="EMBL" id="SDU77924.1"/>
    </source>
</evidence>
<feature type="compositionally biased region" description="Polar residues" evidence="1">
    <location>
        <begin position="267"/>
        <end position="276"/>
    </location>
</feature>
<name>A0A1H2LAS7_9ACTO</name>